<dbReference type="RefSeq" id="WP_101464009.1">
    <property type="nucleotide sequence ID" value="NZ_PJMW01000002.1"/>
</dbReference>
<feature type="compositionally biased region" description="Basic and acidic residues" evidence="1">
    <location>
        <begin position="82"/>
        <end position="102"/>
    </location>
</feature>
<reference evidence="2 3" key="1">
    <citation type="submission" date="2017-12" db="EMBL/GenBank/DDBJ databases">
        <title>Sequencing the genomes of 1000 Actinobacteria strains.</title>
        <authorList>
            <person name="Klenk H.-P."/>
        </authorList>
    </citation>
    <scope>NUCLEOTIDE SEQUENCE [LARGE SCALE GENOMIC DNA]</scope>
    <source>
        <strain evidence="2 3">DSM 44489</strain>
    </source>
</reference>
<keyword evidence="3" id="KW-1185">Reference proteome</keyword>
<organism evidence="2 3">
    <name type="scientific">Nocardia fluminea</name>
    <dbReference type="NCBI Taxonomy" id="134984"/>
    <lineage>
        <taxon>Bacteria</taxon>
        <taxon>Bacillati</taxon>
        <taxon>Actinomycetota</taxon>
        <taxon>Actinomycetes</taxon>
        <taxon>Mycobacteriales</taxon>
        <taxon>Nocardiaceae</taxon>
        <taxon>Nocardia</taxon>
    </lineage>
</organism>
<feature type="region of interest" description="Disordered" evidence="1">
    <location>
        <begin position="76"/>
        <end position="109"/>
    </location>
</feature>
<dbReference type="Proteomes" id="UP000233766">
    <property type="component" value="Unassembled WGS sequence"/>
</dbReference>
<protein>
    <submittedName>
        <fullName evidence="2">Uncharacterized protein</fullName>
    </submittedName>
</protein>
<gene>
    <name evidence="2" type="ORF">ATK86_1651</name>
</gene>
<comment type="caution">
    <text evidence="2">The sequence shown here is derived from an EMBL/GenBank/DDBJ whole genome shotgun (WGS) entry which is preliminary data.</text>
</comment>
<evidence type="ECO:0000256" key="1">
    <source>
        <dbReference type="SAM" id="MobiDB-lite"/>
    </source>
</evidence>
<name>A0A2N3V6S2_9NOCA</name>
<accession>A0A2N3V6S2</accession>
<sequence length="109" mass="12013">MGGPTDELTLTIMRSLEIDWQWVKHFDPTDETGIAEARSAGRRAGRALGLKIVTFASDPAKRDDGRVVVIVAVNQPASDPEDEKRMEDRSRLIVDQMLKRPGDSPISGP</sequence>
<evidence type="ECO:0000313" key="3">
    <source>
        <dbReference type="Proteomes" id="UP000233766"/>
    </source>
</evidence>
<dbReference type="AlphaFoldDB" id="A0A2N3V6S2"/>
<dbReference type="EMBL" id="PJMW01000002">
    <property type="protein sequence ID" value="PKV77318.1"/>
    <property type="molecule type" value="Genomic_DNA"/>
</dbReference>
<proteinExistence type="predicted"/>
<evidence type="ECO:0000313" key="2">
    <source>
        <dbReference type="EMBL" id="PKV77318.1"/>
    </source>
</evidence>
<dbReference type="OrthoDB" id="5196189at2"/>